<name>A0A286ULQ8_9AGAM</name>
<dbReference type="Proteomes" id="UP000217199">
    <property type="component" value="Unassembled WGS sequence"/>
</dbReference>
<feature type="region of interest" description="Disordered" evidence="1">
    <location>
        <begin position="21"/>
        <end position="82"/>
    </location>
</feature>
<dbReference type="EMBL" id="NBII01000003">
    <property type="protein sequence ID" value="PAV20547.1"/>
    <property type="molecule type" value="Genomic_DNA"/>
</dbReference>
<evidence type="ECO:0000313" key="2">
    <source>
        <dbReference type="EMBL" id="PAV20547.1"/>
    </source>
</evidence>
<comment type="caution">
    <text evidence="2">The sequence shown here is derived from an EMBL/GenBank/DDBJ whole genome shotgun (WGS) entry which is preliminary data.</text>
</comment>
<evidence type="ECO:0000256" key="1">
    <source>
        <dbReference type="SAM" id="MobiDB-lite"/>
    </source>
</evidence>
<accession>A0A286ULQ8</accession>
<feature type="compositionally biased region" description="Acidic residues" evidence="1">
    <location>
        <begin position="53"/>
        <end position="64"/>
    </location>
</feature>
<sequence>MSNIGAIDKVITYRSHLSRLGDTNERGTPFNGDINHVPGYGQLIQGTDLGETSSEEADEDDDSDTVVPGTPTSGVHAPSLGLSPFSTCERQDNAKFASSSPKSLDIENAILDLISRTSSGKCGSILNDDLVSEGEEFIIETIECERGIGYRYADRDPASVDDKYYTIGKIEEIIKKAEHTADAFRVAMQIINFLEKEEGASNDTVEKITNCIQDTIIRLVQPQPESTDEYPVIVLVKLMTKFALIGQLVRSNKIPACAVAGQVNILIEHRLNHFSRLSVLLMLLEFAGPKILRTETFEKLKHSLGQPEKVPGNSTSRVEKLSKMVKEVVSRLIDEGGHTETRTVSDVQ</sequence>
<protein>
    <submittedName>
        <fullName evidence="2">Uncharacterized protein</fullName>
    </submittedName>
</protein>
<evidence type="ECO:0000313" key="3">
    <source>
        <dbReference type="Proteomes" id="UP000217199"/>
    </source>
</evidence>
<organism evidence="2 3">
    <name type="scientific">Pyrrhoderma noxium</name>
    <dbReference type="NCBI Taxonomy" id="2282107"/>
    <lineage>
        <taxon>Eukaryota</taxon>
        <taxon>Fungi</taxon>
        <taxon>Dikarya</taxon>
        <taxon>Basidiomycota</taxon>
        <taxon>Agaricomycotina</taxon>
        <taxon>Agaricomycetes</taxon>
        <taxon>Hymenochaetales</taxon>
        <taxon>Hymenochaetaceae</taxon>
        <taxon>Pyrrhoderma</taxon>
    </lineage>
</organism>
<dbReference type="InParanoid" id="A0A286ULQ8"/>
<proteinExistence type="predicted"/>
<dbReference type="AlphaFoldDB" id="A0A286ULQ8"/>
<reference evidence="2 3" key="1">
    <citation type="journal article" date="2017" name="Mol. Ecol.">
        <title>Comparative and population genomic landscape of Phellinus noxius: A hypervariable fungus causing root rot in trees.</title>
        <authorList>
            <person name="Chung C.L."/>
            <person name="Lee T.J."/>
            <person name="Akiba M."/>
            <person name="Lee H.H."/>
            <person name="Kuo T.H."/>
            <person name="Liu D."/>
            <person name="Ke H.M."/>
            <person name="Yokoi T."/>
            <person name="Roa M.B."/>
            <person name="Lu M.J."/>
            <person name="Chang Y.Y."/>
            <person name="Ann P.J."/>
            <person name="Tsai J.N."/>
            <person name="Chen C.Y."/>
            <person name="Tzean S.S."/>
            <person name="Ota Y."/>
            <person name="Hattori T."/>
            <person name="Sahashi N."/>
            <person name="Liou R.F."/>
            <person name="Kikuchi T."/>
            <person name="Tsai I.J."/>
        </authorList>
    </citation>
    <scope>NUCLEOTIDE SEQUENCE [LARGE SCALE GENOMIC DNA]</scope>
    <source>
        <strain evidence="2 3">FFPRI411160</strain>
    </source>
</reference>
<keyword evidence="3" id="KW-1185">Reference proteome</keyword>
<gene>
    <name evidence="2" type="ORF">PNOK_0317400</name>
</gene>